<comment type="similarity">
    <text evidence="2">Belongs to the BCCT transporter (TC 2.A.15) family.</text>
</comment>
<evidence type="ECO:0000256" key="5">
    <source>
        <dbReference type="ARBA" id="ARBA00022692"/>
    </source>
</evidence>
<comment type="caution">
    <text evidence="9">The sequence shown here is derived from an EMBL/GenBank/DDBJ whole genome shotgun (WGS) entry which is preliminary data.</text>
</comment>
<evidence type="ECO:0000313" key="9">
    <source>
        <dbReference type="EMBL" id="RLK08411.1"/>
    </source>
</evidence>
<accession>A0A497ZIF6</accession>
<feature type="transmembrane region" description="Helical" evidence="8">
    <location>
        <begin position="255"/>
        <end position="279"/>
    </location>
</feature>
<evidence type="ECO:0000256" key="8">
    <source>
        <dbReference type="SAM" id="Phobius"/>
    </source>
</evidence>
<name>A0A497ZIF6_9RHOB</name>
<feature type="transmembrane region" description="Helical" evidence="8">
    <location>
        <begin position="291"/>
        <end position="319"/>
    </location>
</feature>
<dbReference type="PANTHER" id="PTHR30047:SF7">
    <property type="entry name" value="HIGH-AFFINITY CHOLINE TRANSPORT PROTEIN"/>
    <property type="match status" value="1"/>
</dbReference>
<keyword evidence="10" id="KW-1185">Reference proteome</keyword>
<dbReference type="InterPro" id="IPR018093">
    <property type="entry name" value="BCCT_CS"/>
</dbReference>
<dbReference type="Proteomes" id="UP000271700">
    <property type="component" value="Unassembled WGS sequence"/>
</dbReference>
<dbReference type="GO" id="GO:0005886">
    <property type="term" value="C:plasma membrane"/>
    <property type="evidence" value="ECO:0007669"/>
    <property type="project" value="UniProtKB-SubCell"/>
</dbReference>
<keyword evidence="5 8" id="KW-0812">Transmembrane</keyword>
<feature type="transmembrane region" description="Helical" evidence="8">
    <location>
        <begin position="353"/>
        <end position="370"/>
    </location>
</feature>
<feature type="transmembrane region" description="Helical" evidence="8">
    <location>
        <begin position="200"/>
        <end position="221"/>
    </location>
</feature>
<dbReference type="RefSeq" id="WP_120981184.1">
    <property type="nucleotide sequence ID" value="NZ_RCCT01000002.1"/>
</dbReference>
<organism evidence="9 10">
    <name type="scientific">Ruegeria conchae</name>
    <dbReference type="NCBI Taxonomy" id="981384"/>
    <lineage>
        <taxon>Bacteria</taxon>
        <taxon>Pseudomonadati</taxon>
        <taxon>Pseudomonadota</taxon>
        <taxon>Alphaproteobacteria</taxon>
        <taxon>Rhodobacterales</taxon>
        <taxon>Roseobacteraceae</taxon>
        <taxon>Ruegeria</taxon>
    </lineage>
</organism>
<sequence>MKPPLGELDIPVSESGFYEGFSKNVAVSAKILVGLLIVWAVAFPESAAETLGALNGFILASFNSWYIYAVAFFLILCLVLAALPASGRLRLGQDDERPEFSNFSWFSMMFSAGIGIGMLTFATAEPIYHFQNNPHVIMGDVPAQTAETVRSAYIWSFAHWGLSAWACYAIAGLGFAYFSYRRGLPLTVRTALIPLFGKSLSGPIGHVIDIVAVVATILGVAQTLGFGVEQFVAGLNRIGFGDWLLVTGEGGTQKASFAAIIFALVVIMGASTLSALSGVGKGIKWLSNINMGLSFFLLAFFLIFGATFFSLTAMFVGIWDYLLALPGISFTVWSDDGTETGAALAGWQGGWTVFYWAWWIAVTPFVGLFLARVSRGRTVREFVLGAMLVPAMMCFIWFAFVGGTAIHLELTGEAGGSILGAGISDQLFATLAVILNDNLTWVFSVIVVVLLLTYLVTTADSAVLIVNTINAAGDDGPKAKPHIYFWGVALALVVGALLVIGGLGAIQTAMVIAALPFSLAMVLMGFALIKAIYNDSRRIAEGVPTTAPASAAE</sequence>
<keyword evidence="3" id="KW-0813">Transport</keyword>
<feature type="transmembrane region" description="Helical" evidence="8">
    <location>
        <begin position="509"/>
        <end position="529"/>
    </location>
</feature>
<gene>
    <name evidence="9" type="ORF">CLV75_2086</name>
</gene>
<dbReference type="PROSITE" id="PS01303">
    <property type="entry name" value="BCCT"/>
    <property type="match status" value="1"/>
</dbReference>
<evidence type="ECO:0000256" key="7">
    <source>
        <dbReference type="ARBA" id="ARBA00023136"/>
    </source>
</evidence>
<dbReference type="GO" id="GO:0022857">
    <property type="term" value="F:transmembrane transporter activity"/>
    <property type="evidence" value="ECO:0007669"/>
    <property type="project" value="InterPro"/>
</dbReference>
<dbReference type="EMBL" id="RCCT01000002">
    <property type="protein sequence ID" value="RLK08411.1"/>
    <property type="molecule type" value="Genomic_DNA"/>
</dbReference>
<protein>
    <submittedName>
        <fullName evidence="9">Choline/carnitine/betaine transport</fullName>
    </submittedName>
</protein>
<evidence type="ECO:0000256" key="3">
    <source>
        <dbReference type="ARBA" id="ARBA00022448"/>
    </source>
</evidence>
<comment type="subcellular location">
    <subcellularLocation>
        <location evidence="1">Cell membrane</location>
        <topology evidence="1">Multi-pass membrane protein</topology>
    </subcellularLocation>
</comment>
<feature type="transmembrane region" description="Helical" evidence="8">
    <location>
        <begin position="483"/>
        <end position="503"/>
    </location>
</feature>
<proteinExistence type="inferred from homology"/>
<dbReference type="PANTHER" id="PTHR30047">
    <property type="entry name" value="HIGH-AFFINITY CHOLINE TRANSPORT PROTEIN-RELATED"/>
    <property type="match status" value="1"/>
</dbReference>
<feature type="transmembrane region" description="Helical" evidence="8">
    <location>
        <begin position="25"/>
        <end position="44"/>
    </location>
</feature>
<dbReference type="InterPro" id="IPR000060">
    <property type="entry name" value="BCCT_transptr"/>
</dbReference>
<evidence type="ECO:0000256" key="1">
    <source>
        <dbReference type="ARBA" id="ARBA00004651"/>
    </source>
</evidence>
<dbReference type="AlphaFoldDB" id="A0A497ZIF6"/>
<feature type="transmembrane region" description="Helical" evidence="8">
    <location>
        <begin position="157"/>
        <end position="180"/>
    </location>
</feature>
<reference evidence="9 10" key="1">
    <citation type="submission" date="2018-10" db="EMBL/GenBank/DDBJ databases">
        <title>Genomic Encyclopedia of Archaeal and Bacterial Type Strains, Phase II (KMG-II): from individual species to whole genera.</title>
        <authorList>
            <person name="Goeker M."/>
        </authorList>
    </citation>
    <scope>NUCLEOTIDE SEQUENCE [LARGE SCALE GENOMIC DNA]</scope>
    <source>
        <strain evidence="9 10">DSM 29317</strain>
    </source>
</reference>
<keyword evidence="7 8" id="KW-0472">Membrane</keyword>
<evidence type="ECO:0000256" key="2">
    <source>
        <dbReference type="ARBA" id="ARBA00005658"/>
    </source>
</evidence>
<evidence type="ECO:0000256" key="4">
    <source>
        <dbReference type="ARBA" id="ARBA00022475"/>
    </source>
</evidence>
<feature type="transmembrane region" description="Helical" evidence="8">
    <location>
        <begin position="382"/>
        <end position="400"/>
    </location>
</feature>
<keyword evidence="6 8" id="KW-1133">Transmembrane helix</keyword>
<feature type="transmembrane region" description="Helical" evidence="8">
    <location>
        <begin position="64"/>
        <end position="83"/>
    </location>
</feature>
<dbReference type="OrthoDB" id="9775735at2"/>
<dbReference type="Pfam" id="PF02028">
    <property type="entry name" value="BCCT"/>
    <property type="match status" value="1"/>
</dbReference>
<keyword evidence="4" id="KW-1003">Cell membrane</keyword>
<evidence type="ECO:0000256" key="6">
    <source>
        <dbReference type="ARBA" id="ARBA00022989"/>
    </source>
</evidence>
<feature type="transmembrane region" description="Helical" evidence="8">
    <location>
        <begin position="103"/>
        <end position="124"/>
    </location>
</feature>
<feature type="transmembrane region" description="Helical" evidence="8">
    <location>
        <begin position="441"/>
        <end position="471"/>
    </location>
</feature>
<evidence type="ECO:0000313" key="10">
    <source>
        <dbReference type="Proteomes" id="UP000271700"/>
    </source>
</evidence>